<evidence type="ECO:0000313" key="2">
    <source>
        <dbReference type="Proteomes" id="UP001501411"/>
    </source>
</evidence>
<accession>A0ABP9CC21</accession>
<dbReference type="RefSeq" id="WP_345235074.1">
    <property type="nucleotide sequence ID" value="NZ_BAABIQ010000044.1"/>
</dbReference>
<gene>
    <name evidence="1" type="ORF">GCM10023231_41030</name>
</gene>
<dbReference type="PROSITE" id="PS51257">
    <property type="entry name" value="PROKAR_LIPOPROTEIN"/>
    <property type="match status" value="1"/>
</dbReference>
<reference evidence="2" key="1">
    <citation type="journal article" date="2019" name="Int. J. Syst. Evol. Microbiol.">
        <title>The Global Catalogue of Microorganisms (GCM) 10K type strain sequencing project: providing services to taxonomists for standard genome sequencing and annotation.</title>
        <authorList>
            <consortium name="The Broad Institute Genomics Platform"/>
            <consortium name="The Broad Institute Genome Sequencing Center for Infectious Disease"/>
            <person name="Wu L."/>
            <person name="Ma J."/>
        </authorList>
    </citation>
    <scope>NUCLEOTIDE SEQUENCE [LARGE SCALE GENOMIC DNA]</scope>
    <source>
        <strain evidence="2">JCM 18200</strain>
    </source>
</reference>
<evidence type="ECO:0000313" key="1">
    <source>
        <dbReference type="EMBL" id="GAA4807603.1"/>
    </source>
</evidence>
<name>A0ABP9CC21_9SPHI</name>
<proteinExistence type="predicted"/>
<dbReference type="EMBL" id="BAABIQ010000044">
    <property type="protein sequence ID" value="GAA4807603.1"/>
    <property type="molecule type" value="Genomic_DNA"/>
</dbReference>
<protein>
    <submittedName>
        <fullName evidence="1">Uncharacterized protein</fullName>
    </submittedName>
</protein>
<sequence>MMVLKRHFLIYIFTLLSFLSCEISDITPENYWPKPGDRLDRVESFWGAPDDRDSYYDGDLFVITYYYYDEGVYIDFIDNIVDLVGTLE</sequence>
<comment type="caution">
    <text evidence="1">The sequence shown here is derived from an EMBL/GenBank/DDBJ whole genome shotgun (WGS) entry which is preliminary data.</text>
</comment>
<organism evidence="1 2">
    <name type="scientific">Olivibacter ginsenosidimutans</name>
    <dbReference type="NCBI Taxonomy" id="1176537"/>
    <lineage>
        <taxon>Bacteria</taxon>
        <taxon>Pseudomonadati</taxon>
        <taxon>Bacteroidota</taxon>
        <taxon>Sphingobacteriia</taxon>
        <taxon>Sphingobacteriales</taxon>
        <taxon>Sphingobacteriaceae</taxon>
        <taxon>Olivibacter</taxon>
    </lineage>
</organism>
<dbReference type="Proteomes" id="UP001501411">
    <property type="component" value="Unassembled WGS sequence"/>
</dbReference>
<keyword evidence="2" id="KW-1185">Reference proteome</keyword>